<proteinExistence type="predicted"/>
<dbReference type="SUPFAM" id="SSF46955">
    <property type="entry name" value="Putative DNA-binding domain"/>
    <property type="match status" value="1"/>
</dbReference>
<protein>
    <submittedName>
        <fullName evidence="2">Helix-turn-helix domain-containing protein</fullName>
    </submittedName>
</protein>
<organism evidence="2 3">
    <name type="scientific">Curtobacterium poinsettiae</name>
    <dbReference type="NCBI Taxonomy" id="159612"/>
    <lineage>
        <taxon>Bacteria</taxon>
        <taxon>Bacillati</taxon>
        <taxon>Actinomycetota</taxon>
        <taxon>Actinomycetes</taxon>
        <taxon>Micrococcales</taxon>
        <taxon>Microbacteriaceae</taxon>
        <taxon>Curtobacterium</taxon>
    </lineage>
</organism>
<dbReference type="GO" id="GO:0003677">
    <property type="term" value="F:DNA binding"/>
    <property type="evidence" value="ECO:0007669"/>
    <property type="project" value="InterPro"/>
</dbReference>
<evidence type="ECO:0000313" key="3">
    <source>
        <dbReference type="Proteomes" id="UP001062223"/>
    </source>
</evidence>
<feature type="domain" description="Helix-turn-helix" evidence="1">
    <location>
        <begin position="82"/>
        <end position="130"/>
    </location>
</feature>
<dbReference type="Proteomes" id="UP001062223">
    <property type="component" value="Chromosome"/>
</dbReference>
<dbReference type="InterPro" id="IPR041657">
    <property type="entry name" value="HTH_17"/>
</dbReference>
<accession>A0A9Q9P7B2</accession>
<dbReference type="EMBL" id="CP106879">
    <property type="protein sequence ID" value="UYC80968.1"/>
    <property type="molecule type" value="Genomic_DNA"/>
</dbReference>
<gene>
    <name evidence="2" type="ORF">OE229_00470</name>
</gene>
<sequence length="134" mass="15027">MPRQPQNLVVGAHGPEVTVTGRVAAYLLRYAGLDAYRRQHRGEDPEVDNTLVALTVVALTWRGSATGTREAAPPELDHTADWMSTRQAAEALGLSDRGIRKAIQEHRLHAVRVGRVWRVDREQLAHYIERTDKT</sequence>
<evidence type="ECO:0000313" key="2">
    <source>
        <dbReference type="EMBL" id="UYC80968.1"/>
    </source>
</evidence>
<name>A0A9Q9P7B2_9MICO</name>
<dbReference type="KEGG" id="cpoi:OE229_00470"/>
<reference evidence="2" key="1">
    <citation type="submission" date="2022-09" db="EMBL/GenBank/DDBJ databases">
        <title>Taxonomy of Curtobacterium flaccumfaciens.</title>
        <authorList>
            <person name="Osdaghi E."/>
            <person name="Taghavi S.M."/>
            <person name="Hamidizade M."/>
            <person name="Abachi H."/>
            <person name="Fazliarab A."/>
            <person name="Baeyen S."/>
            <person name="Portier P."/>
            <person name="Van Vaerenbergh J."/>
            <person name="Jacques M.-A."/>
        </authorList>
    </citation>
    <scope>NUCLEOTIDE SEQUENCE</scope>
    <source>
        <strain evidence="2">AGQB46</strain>
    </source>
</reference>
<dbReference type="Pfam" id="PF12728">
    <property type="entry name" value="HTH_17"/>
    <property type="match status" value="1"/>
</dbReference>
<dbReference type="AlphaFoldDB" id="A0A9Q9P7B2"/>
<evidence type="ECO:0000259" key="1">
    <source>
        <dbReference type="Pfam" id="PF12728"/>
    </source>
</evidence>
<dbReference type="RefSeq" id="WP_262139216.1">
    <property type="nucleotide sequence ID" value="NZ_CP106879.1"/>
</dbReference>
<dbReference type="NCBIfam" id="TIGR01764">
    <property type="entry name" value="excise"/>
    <property type="match status" value="1"/>
</dbReference>
<dbReference type="InterPro" id="IPR009061">
    <property type="entry name" value="DNA-bd_dom_put_sf"/>
</dbReference>
<dbReference type="InterPro" id="IPR010093">
    <property type="entry name" value="SinI_DNA-bd"/>
</dbReference>